<evidence type="ECO:0008006" key="3">
    <source>
        <dbReference type="Google" id="ProtNLM"/>
    </source>
</evidence>
<dbReference type="Proteomes" id="UP000008694">
    <property type="component" value="Unassembled WGS sequence"/>
</dbReference>
<reference evidence="2" key="1">
    <citation type="journal article" date="2011" name="Nat. Genet.">
        <title>The Arabidopsis lyrata genome sequence and the basis of rapid genome size change.</title>
        <authorList>
            <person name="Hu T.T."/>
            <person name="Pattyn P."/>
            <person name="Bakker E.G."/>
            <person name="Cao J."/>
            <person name="Cheng J.-F."/>
            <person name="Clark R.M."/>
            <person name="Fahlgren N."/>
            <person name="Fawcett J.A."/>
            <person name="Grimwood J."/>
            <person name="Gundlach H."/>
            <person name="Haberer G."/>
            <person name="Hollister J.D."/>
            <person name="Ossowski S."/>
            <person name="Ottilar R.P."/>
            <person name="Salamov A.A."/>
            <person name="Schneeberger K."/>
            <person name="Spannagl M."/>
            <person name="Wang X."/>
            <person name="Yang L."/>
            <person name="Nasrallah M.E."/>
            <person name="Bergelson J."/>
            <person name="Carrington J.C."/>
            <person name="Gaut B.S."/>
            <person name="Schmutz J."/>
            <person name="Mayer K.F.X."/>
            <person name="Van de Peer Y."/>
            <person name="Grigoriev I.V."/>
            <person name="Nordborg M."/>
            <person name="Weigel D."/>
            <person name="Guo Y.-L."/>
        </authorList>
    </citation>
    <scope>NUCLEOTIDE SEQUENCE [LARGE SCALE GENOMIC DNA]</scope>
    <source>
        <strain evidence="2">cv. MN47</strain>
    </source>
</reference>
<dbReference type="EMBL" id="GL348716">
    <property type="protein sequence ID" value="EFH54804.1"/>
    <property type="molecule type" value="Genomic_DNA"/>
</dbReference>
<proteinExistence type="predicted"/>
<keyword evidence="2" id="KW-1185">Reference proteome</keyword>
<dbReference type="AlphaFoldDB" id="D7LL29"/>
<evidence type="ECO:0000313" key="1">
    <source>
        <dbReference type="EMBL" id="EFH54804.1"/>
    </source>
</evidence>
<dbReference type="Gramene" id="scaffold_400050.1">
    <property type="protein sequence ID" value="scaffold_400050.1"/>
    <property type="gene ID" value="scaffold_400050.1"/>
</dbReference>
<protein>
    <recommendedName>
        <fullName evidence="3">RNase H type-1 domain-containing protein</fullName>
    </recommendedName>
</protein>
<organism evidence="2">
    <name type="scientific">Arabidopsis lyrata subsp. lyrata</name>
    <name type="common">Lyre-leaved rock-cress</name>
    <dbReference type="NCBI Taxonomy" id="81972"/>
    <lineage>
        <taxon>Eukaryota</taxon>
        <taxon>Viridiplantae</taxon>
        <taxon>Streptophyta</taxon>
        <taxon>Embryophyta</taxon>
        <taxon>Tracheophyta</taxon>
        <taxon>Spermatophyta</taxon>
        <taxon>Magnoliopsida</taxon>
        <taxon>eudicotyledons</taxon>
        <taxon>Gunneridae</taxon>
        <taxon>Pentapetalae</taxon>
        <taxon>rosids</taxon>
        <taxon>malvids</taxon>
        <taxon>Brassicales</taxon>
        <taxon>Brassicaceae</taxon>
        <taxon>Camelineae</taxon>
        <taxon>Arabidopsis</taxon>
    </lineage>
</organism>
<accession>D7LL29</accession>
<name>D7LL29_ARALL</name>
<gene>
    <name evidence="1" type="ORF">ARALYDRAFT_900549</name>
</gene>
<sequence length="82" mass="9265">MKSTTKYSYLRYLMWQQDGLLTFDATWRKDLKAAGLGWTFSPFSGDLPNRHSALCNNVSLPLMAEALAMRATLDNGKDPHDL</sequence>
<evidence type="ECO:0000313" key="2">
    <source>
        <dbReference type="Proteomes" id="UP000008694"/>
    </source>
</evidence>
<dbReference type="HOGENOM" id="CLU_2561396_0_0_1"/>